<name>A0A562SPU0_9BACT</name>
<comment type="caution">
    <text evidence="2">The sequence shown here is derived from an EMBL/GenBank/DDBJ whole genome shotgun (WGS) entry which is preliminary data.</text>
</comment>
<evidence type="ECO:0000313" key="3">
    <source>
        <dbReference type="Proteomes" id="UP000316167"/>
    </source>
</evidence>
<gene>
    <name evidence="2" type="ORF">IQ13_1360</name>
</gene>
<organism evidence="2 3">
    <name type="scientific">Lacibacter cauensis</name>
    <dbReference type="NCBI Taxonomy" id="510947"/>
    <lineage>
        <taxon>Bacteria</taxon>
        <taxon>Pseudomonadati</taxon>
        <taxon>Bacteroidota</taxon>
        <taxon>Chitinophagia</taxon>
        <taxon>Chitinophagales</taxon>
        <taxon>Chitinophagaceae</taxon>
        <taxon>Lacibacter</taxon>
    </lineage>
</organism>
<evidence type="ECO:0000313" key="2">
    <source>
        <dbReference type="EMBL" id="TWI83252.1"/>
    </source>
</evidence>
<dbReference type="Proteomes" id="UP000316167">
    <property type="component" value="Unassembled WGS sequence"/>
</dbReference>
<dbReference type="CDD" id="cd00038">
    <property type="entry name" value="CAP_ED"/>
    <property type="match status" value="1"/>
</dbReference>
<keyword evidence="3" id="KW-1185">Reference proteome</keyword>
<dbReference type="OrthoDB" id="680421at2"/>
<feature type="domain" description="Cyclic nucleotide-binding" evidence="1">
    <location>
        <begin position="31"/>
        <end position="114"/>
    </location>
</feature>
<accession>A0A562SPU0</accession>
<dbReference type="RefSeq" id="WP_144885326.1">
    <property type="nucleotide sequence ID" value="NZ_VLLE01000003.1"/>
</dbReference>
<protein>
    <submittedName>
        <fullName evidence="2">CRP-like cAMP-binding protein</fullName>
    </submittedName>
</protein>
<dbReference type="EMBL" id="VLLE01000003">
    <property type="protein sequence ID" value="TWI83252.1"/>
    <property type="molecule type" value="Genomic_DNA"/>
</dbReference>
<dbReference type="Gene3D" id="2.60.120.10">
    <property type="entry name" value="Jelly Rolls"/>
    <property type="match status" value="1"/>
</dbReference>
<dbReference type="InterPro" id="IPR018490">
    <property type="entry name" value="cNMP-bd_dom_sf"/>
</dbReference>
<dbReference type="InterPro" id="IPR000595">
    <property type="entry name" value="cNMP-bd_dom"/>
</dbReference>
<reference evidence="2 3" key="1">
    <citation type="journal article" date="2015" name="Stand. Genomic Sci.">
        <title>Genomic Encyclopedia of Bacterial and Archaeal Type Strains, Phase III: the genomes of soil and plant-associated and newly described type strains.</title>
        <authorList>
            <person name="Whitman W.B."/>
            <person name="Woyke T."/>
            <person name="Klenk H.P."/>
            <person name="Zhou Y."/>
            <person name="Lilburn T.G."/>
            <person name="Beck B.J."/>
            <person name="De Vos P."/>
            <person name="Vandamme P."/>
            <person name="Eisen J.A."/>
            <person name="Garrity G."/>
            <person name="Hugenholtz P."/>
            <person name="Kyrpides N.C."/>
        </authorList>
    </citation>
    <scope>NUCLEOTIDE SEQUENCE [LARGE SCALE GENOMIC DNA]</scope>
    <source>
        <strain evidence="2 3">CGMCC 1.7271</strain>
    </source>
</reference>
<evidence type="ECO:0000259" key="1">
    <source>
        <dbReference type="Pfam" id="PF00027"/>
    </source>
</evidence>
<dbReference type="AlphaFoldDB" id="A0A562SPU0"/>
<dbReference type="InterPro" id="IPR014710">
    <property type="entry name" value="RmlC-like_jellyroll"/>
</dbReference>
<dbReference type="SUPFAM" id="SSF51206">
    <property type="entry name" value="cAMP-binding domain-like"/>
    <property type="match status" value="1"/>
</dbReference>
<proteinExistence type="predicted"/>
<sequence length="188" mass="21978">MKELLSLLNSICPLSLALQQYLSATLKSKTITRRDHLLTAGNICRHIYFVKKGLFRCYYFEAGHEVSSKFMKEGDILVSAASFFLQQYSNEYVQALEDAVVWYICYDELQYIYKTFPEFNTIAATLTTKSYLLSENRAKLIRMKNGTERYYYMLQHHPDLVLRVPAKYLATYLCVTEETLSRIRAKRS</sequence>
<dbReference type="Pfam" id="PF00027">
    <property type="entry name" value="cNMP_binding"/>
    <property type="match status" value="1"/>
</dbReference>